<evidence type="ECO:0000256" key="1">
    <source>
        <dbReference type="SAM" id="MobiDB-lite"/>
    </source>
</evidence>
<proteinExistence type="predicted"/>
<evidence type="ECO:0000313" key="2">
    <source>
        <dbReference type="EMBL" id="KAK8575279.1"/>
    </source>
</evidence>
<dbReference type="EMBL" id="JBBPBM010000007">
    <property type="protein sequence ID" value="KAK8575279.1"/>
    <property type="molecule type" value="Genomic_DNA"/>
</dbReference>
<feature type="compositionally biased region" description="Acidic residues" evidence="1">
    <location>
        <begin position="38"/>
        <end position="54"/>
    </location>
</feature>
<protein>
    <submittedName>
        <fullName evidence="2">Uncharacterized protein</fullName>
    </submittedName>
</protein>
<feature type="compositionally biased region" description="Basic and acidic residues" evidence="1">
    <location>
        <begin position="55"/>
        <end position="69"/>
    </location>
</feature>
<keyword evidence="3" id="KW-1185">Reference proteome</keyword>
<gene>
    <name evidence="2" type="ORF">V6N12_062955</name>
</gene>
<dbReference type="Proteomes" id="UP001472677">
    <property type="component" value="Unassembled WGS sequence"/>
</dbReference>
<name>A0ABR2FAC1_9ROSI</name>
<feature type="region of interest" description="Disordered" evidence="1">
    <location>
        <begin position="33"/>
        <end position="69"/>
    </location>
</feature>
<organism evidence="2 3">
    <name type="scientific">Hibiscus sabdariffa</name>
    <name type="common">roselle</name>
    <dbReference type="NCBI Taxonomy" id="183260"/>
    <lineage>
        <taxon>Eukaryota</taxon>
        <taxon>Viridiplantae</taxon>
        <taxon>Streptophyta</taxon>
        <taxon>Embryophyta</taxon>
        <taxon>Tracheophyta</taxon>
        <taxon>Spermatophyta</taxon>
        <taxon>Magnoliopsida</taxon>
        <taxon>eudicotyledons</taxon>
        <taxon>Gunneridae</taxon>
        <taxon>Pentapetalae</taxon>
        <taxon>rosids</taxon>
        <taxon>malvids</taxon>
        <taxon>Malvales</taxon>
        <taxon>Malvaceae</taxon>
        <taxon>Malvoideae</taxon>
        <taxon>Hibiscus</taxon>
    </lineage>
</organism>
<sequence>MTVLRESSACFRRWLLEEAALKAPPVLAAMGEHLACSEEQEGAVEDEEEEEEESLRDMSLHSDMEACRV</sequence>
<reference evidence="2 3" key="1">
    <citation type="journal article" date="2024" name="G3 (Bethesda)">
        <title>Genome assembly of Hibiscus sabdariffa L. provides insights into metabolisms of medicinal natural products.</title>
        <authorList>
            <person name="Kim T."/>
        </authorList>
    </citation>
    <scope>NUCLEOTIDE SEQUENCE [LARGE SCALE GENOMIC DNA]</scope>
    <source>
        <strain evidence="2">TK-2024</strain>
        <tissue evidence="2">Old leaves</tissue>
    </source>
</reference>
<comment type="caution">
    <text evidence="2">The sequence shown here is derived from an EMBL/GenBank/DDBJ whole genome shotgun (WGS) entry which is preliminary data.</text>
</comment>
<accession>A0ABR2FAC1</accession>
<evidence type="ECO:0000313" key="3">
    <source>
        <dbReference type="Proteomes" id="UP001472677"/>
    </source>
</evidence>